<dbReference type="PANTHER" id="PTHR46491:SF3">
    <property type="entry name" value="CDGSH IRON-SULFUR DOMAIN-CONTAINING PROTEIN 3, MITOCHONDRIAL"/>
    <property type="match status" value="1"/>
</dbReference>
<dbReference type="EMBL" id="WTVA01000015">
    <property type="protein sequence ID" value="MZR23477.1"/>
    <property type="molecule type" value="Genomic_DNA"/>
</dbReference>
<dbReference type="AlphaFoldDB" id="A0A845MJM8"/>
<dbReference type="RefSeq" id="WP_161339944.1">
    <property type="nucleotide sequence ID" value="NZ_JBHSDG010000003.1"/>
</dbReference>
<dbReference type="PANTHER" id="PTHR46491">
    <property type="entry name" value="CDGSH IRON SULFUR DOMAIN PROTEIN HOMOLOG"/>
    <property type="match status" value="1"/>
</dbReference>
<evidence type="ECO:0000256" key="4">
    <source>
        <dbReference type="ARBA" id="ARBA00023014"/>
    </source>
</evidence>
<evidence type="ECO:0000259" key="5">
    <source>
        <dbReference type="SMART" id="SM00704"/>
    </source>
</evidence>
<keyword evidence="3" id="KW-0408">Iron</keyword>
<protein>
    <submittedName>
        <fullName evidence="6">CDGSH iron-sulfur domain-containing protein</fullName>
    </submittedName>
</protein>
<dbReference type="Proteomes" id="UP000445696">
    <property type="component" value="Unassembled WGS sequence"/>
</dbReference>
<dbReference type="GO" id="GO:0005737">
    <property type="term" value="C:cytoplasm"/>
    <property type="evidence" value="ECO:0007669"/>
    <property type="project" value="UniProtKB-ARBA"/>
</dbReference>
<dbReference type="OrthoDB" id="9795032at2"/>
<keyword evidence="2" id="KW-0479">Metal-binding</keyword>
<proteinExistence type="predicted"/>
<evidence type="ECO:0000313" key="7">
    <source>
        <dbReference type="Proteomes" id="UP000445696"/>
    </source>
</evidence>
<evidence type="ECO:0000256" key="2">
    <source>
        <dbReference type="ARBA" id="ARBA00022723"/>
    </source>
</evidence>
<accession>A0A845MJM8</accession>
<gene>
    <name evidence="6" type="ORF">GQF03_14155</name>
</gene>
<organism evidence="6 7">
    <name type="scientific">Sneathiella chungangensis</name>
    <dbReference type="NCBI Taxonomy" id="1418234"/>
    <lineage>
        <taxon>Bacteria</taxon>
        <taxon>Pseudomonadati</taxon>
        <taxon>Pseudomonadota</taxon>
        <taxon>Alphaproteobacteria</taxon>
        <taxon>Sneathiellales</taxon>
        <taxon>Sneathiellaceae</taxon>
        <taxon>Sneathiella</taxon>
    </lineage>
</organism>
<dbReference type="SMART" id="SM00704">
    <property type="entry name" value="ZnF_CDGSH"/>
    <property type="match status" value="2"/>
</dbReference>
<feature type="domain" description="Iron-binding zinc finger CDGSH type" evidence="5">
    <location>
        <begin position="51"/>
        <end position="78"/>
    </location>
</feature>
<comment type="caution">
    <text evidence="6">The sequence shown here is derived from an EMBL/GenBank/DDBJ whole genome shotgun (WGS) entry which is preliminary data.</text>
</comment>
<sequence length="79" mass="8661">MTTGKIARKSPYKVEVQEGKKYAWCACGLSGNQPFCDGSHKVTDLKPLIYKASETQELYFCGCKQTGSAPLCDGTHNKL</sequence>
<dbReference type="GO" id="GO:0046872">
    <property type="term" value="F:metal ion binding"/>
    <property type="evidence" value="ECO:0007669"/>
    <property type="project" value="UniProtKB-KW"/>
</dbReference>
<evidence type="ECO:0000313" key="6">
    <source>
        <dbReference type="EMBL" id="MZR23477.1"/>
    </source>
</evidence>
<dbReference type="Gene3D" id="3.40.5.90">
    <property type="entry name" value="CDGSH iron-sulfur domain, mitoNEET-type"/>
    <property type="match status" value="2"/>
</dbReference>
<reference evidence="6 7" key="1">
    <citation type="journal article" date="2014" name="Int. J. Syst. Evol. Microbiol.">
        <title>Sneathiella chungangensis sp. nov., isolated from a marine sand, and emended description of the genus Sneathiella.</title>
        <authorList>
            <person name="Siamphan C."/>
            <person name="Kim H."/>
            <person name="Lee J.S."/>
            <person name="Kim W."/>
        </authorList>
    </citation>
    <scope>NUCLEOTIDE SEQUENCE [LARGE SCALE GENOMIC DNA]</scope>
    <source>
        <strain evidence="6 7">KCTC 32476</strain>
    </source>
</reference>
<evidence type="ECO:0000256" key="3">
    <source>
        <dbReference type="ARBA" id="ARBA00023004"/>
    </source>
</evidence>
<name>A0A845MJM8_9PROT</name>
<dbReference type="InterPro" id="IPR052950">
    <property type="entry name" value="CISD"/>
</dbReference>
<keyword evidence="1" id="KW-0001">2Fe-2S</keyword>
<dbReference type="GO" id="GO:0051537">
    <property type="term" value="F:2 iron, 2 sulfur cluster binding"/>
    <property type="evidence" value="ECO:0007669"/>
    <property type="project" value="UniProtKB-KW"/>
</dbReference>
<dbReference type="InterPro" id="IPR042216">
    <property type="entry name" value="MitoNEET_CISD"/>
</dbReference>
<keyword evidence="7" id="KW-1185">Reference proteome</keyword>
<dbReference type="Pfam" id="PF09360">
    <property type="entry name" value="zf-CDGSH"/>
    <property type="match status" value="1"/>
</dbReference>
<feature type="domain" description="Iron-binding zinc finger CDGSH type" evidence="5">
    <location>
        <begin position="9"/>
        <end position="46"/>
    </location>
</feature>
<keyword evidence="4" id="KW-0411">Iron-sulfur</keyword>
<dbReference type="InterPro" id="IPR018967">
    <property type="entry name" value="FeS-contain_CDGSH-typ"/>
</dbReference>
<evidence type="ECO:0000256" key="1">
    <source>
        <dbReference type="ARBA" id="ARBA00022714"/>
    </source>
</evidence>